<reference evidence="7 8" key="1">
    <citation type="submission" date="2018-09" db="EMBL/GenBank/DDBJ databases">
        <title>Nocardia yunnanensis sp. nov., an actinomycete isolated from a soil sample.</title>
        <authorList>
            <person name="Zhang J."/>
        </authorList>
    </citation>
    <scope>NUCLEOTIDE SEQUENCE [LARGE SCALE GENOMIC DNA]</scope>
    <source>
        <strain evidence="7 8">CFHS0054</strain>
    </source>
</reference>
<dbReference type="PANTHER" id="PTHR10057">
    <property type="entry name" value="PERIPHERAL-TYPE BENZODIAZEPINE RECEPTOR"/>
    <property type="match status" value="1"/>
</dbReference>
<dbReference type="Gene3D" id="1.20.1260.100">
    <property type="entry name" value="TspO/MBR protein"/>
    <property type="match status" value="1"/>
</dbReference>
<organism evidence="7 8">
    <name type="scientific">Nocardia yunnanensis</name>
    <dbReference type="NCBI Taxonomy" id="2382165"/>
    <lineage>
        <taxon>Bacteria</taxon>
        <taxon>Bacillati</taxon>
        <taxon>Actinomycetota</taxon>
        <taxon>Actinomycetes</taxon>
        <taxon>Mycobacteriales</taxon>
        <taxon>Nocardiaceae</taxon>
        <taxon>Nocardia</taxon>
    </lineage>
</organism>
<sequence length="150" mass="16083">MKTTAVPVAAAAVVGSLAAGPGSRWYRRLNKPAFQPPSAVFPIVWTLLYADIAVCTAGALDRAPNPATRQALRRALLIDAALNSGWSWVFFRAHRLGPAVALAAALTLSSADLTRRTTQLDARARALAVYPAWCAFATVLSNSIRRRNRA</sequence>
<dbReference type="PIRSF" id="PIRSF005859">
    <property type="entry name" value="PBR"/>
    <property type="match status" value="1"/>
</dbReference>
<feature type="transmembrane region" description="Helical" evidence="6">
    <location>
        <begin position="42"/>
        <end position="60"/>
    </location>
</feature>
<dbReference type="GO" id="GO:0033013">
    <property type="term" value="P:tetrapyrrole metabolic process"/>
    <property type="evidence" value="ECO:0007669"/>
    <property type="project" value="UniProtKB-ARBA"/>
</dbReference>
<name>A0A386ZNK3_9NOCA</name>
<evidence type="ECO:0000313" key="7">
    <source>
        <dbReference type="EMBL" id="AYF79018.1"/>
    </source>
</evidence>
<dbReference type="CDD" id="cd15904">
    <property type="entry name" value="TSPO_MBR"/>
    <property type="match status" value="1"/>
</dbReference>
<evidence type="ECO:0000256" key="2">
    <source>
        <dbReference type="ARBA" id="ARBA00007524"/>
    </source>
</evidence>
<dbReference type="EMBL" id="CP032568">
    <property type="protein sequence ID" value="AYF79018.1"/>
    <property type="molecule type" value="Genomic_DNA"/>
</dbReference>
<dbReference type="PANTHER" id="PTHR10057:SF0">
    <property type="entry name" value="TRANSLOCATOR PROTEIN"/>
    <property type="match status" value="1"/>
</dbReference>
<evidence type="ECO:0000313" key="8">
    <source>
        <dbReference type="Proteomes" id="UP000267164"/>
    </source>
</evidence>
<evidence type="ECO:0000256" key="5">
    <source>
        <dbReference type="ARBA" id="ARBA00023136"/>
    </source>
</evidence>
<evidence type="ECO:0000256" key="6">
    <source>
        <dbReference type="SAM" id="Phobius"/>
    </source>
</evidence>
<comment type="subcellular location">
    <subcellularLocation>
        <location evidence="1">Membrane</location>
        <topology evidence="1">Multi-pass membrane protein</topology>
    </subcellularLocation>
</comment>
<keyword evidence="8" id="KW-1185">Reference proteome</keyword>
<dbReference type="InterPro" id="IPR004307">
    <property type="entry name" value="TspO_MBR"/>
</dbReference>
<dbReference type="FunFam" id="1.20.1260.100:FF:000001">
    <property type="entry name" value="translocator protein 2"/>
    <property type="match status" value="1"/>
</dbReference>
<dbReference type="Proteomes" id="UP000267164">
    <property type="component" value="Chromosome"/>
</dbReference>
<keyword evidence="4 6" id="KW-1133">Transmembrane helix</keyword>
<evidence type="ECO:0000256" key="1">
    <source>
        <dbReference type="ARBA" id="ARBA00004141"/>
    </source>
</evidence>
<dbReference type="Pfam" id="PF03073">
    <property type="entry name" value="TspO_MBR"/>
    <property type="match status" value="1"/>
</dbReference>
<dbReference type="RefSeq" id="WP_120744096.1">
    <property type="nucleotide sequence ID" value="NZ_CP032568.1"/>
</dbReference>
<keyword evidence="3 6" id="KW-0812">Transmembrane</keyword>
<dbReference type="GO" id="GO:0016020">
    <property type="term" value="C:membrane"/>
    <property type="evidence" value="ECO:0007669"/>
    <property type="project" value="UniProtKB-SubCell"/>
</dbReference>
<accession>A0A386ZNK3</accession>
<keyword evidence="5 6" id="KW-0472">Membrane</keyword>
<evidence type="ECO:0000256" key="4">
    <source>
        <dbReference type="ARBA" id="ARBA00022989"/>
    </source>
</evidence>
<dbReference type="InterPro" id="IPR038330">
    <property type="entry name" value="TspO/MBR-related_sf"/>
</dbReference>
<gene>
    <name evidence="7" type="ORF">D7D52_13970</name>
</gene>
<evidence type="ECO:0000256" key="3">
    <source>
        <dbReference type="ARBA" id="ARBA00022692"/>
    </source>
</evidence>
<dbReference type="OrthoDB" id="9795496at2"/>
<feature type="transmembrane region" description="Helical" evidence="6">
    <location>
        <begin position="126"/>
        <end position="144"/>
    </location>
</feature>
<dbReference type="KEGG" id="nyu:D7D52_13970"/>
<dbReference type="AlphaFoldDB" id="A0A386ZNK3"/>
<comment type="similarity">
    <text evidence="2">Belongs to the TspO/BZRP family.</text>
</comment>
<proteinExistence type="inferred from homology"/>
<protein>
    <submittedName>
        <fullName evidence="7">Tryptophan-rich sensory protein</fullName>
    </submittedName>
</protein>